<dbReference type="PANTHER" id="PTHR48081">
    <property type="entry name" value="AB HYDROLASE SUPERFAMILY PROTEIN C4A8.06C"/>
    <property type="match status" value="1"/>
</dbReference>
<dbReference type="Gene3D" id="3.40.50.1820">
    <property type="entry name" value="alpha/beta hydrolase"/>
    <property type="match status" value="1"/>
</dbReference>
<dbReference type="HOGENOM" id="CLU_489047_0_0_11"/>
<feature type="domain" description="BD-FAE-like" evidence="3">
    <location>
        <begin position="307"/>
        <end position="401"/>
    </location>
</feature>
<dbReference type="InterPro" id="IPR049492">
    <property type="entry name" value="BD-FAE-like_dom"/>
</dbReference>
<reference evidence="5" key="1">
    <citation type="journal article" date="2006" name="Proc. Natl. Acad. Sci. U.S.A.">
        <title>The complete genome of Rhodococcus sp. RHA1 provides insights into a catabolic powerhouse.</title>
        <authorList>
            <person name="McLeod M.P."/>
            <person name="Warren R.L."/>
            <person name="Hsiao W.W.L."/>
            <person name="Araki N."/>
            <person name="Myhre M."/>
            <person name="Fernandes C."/>
            <person name="Miyazawa D."/>
            <person name="Wong W."/>
            <person name="Lillquist A.L."/>
            <person name="Wang D."/>
            <person name="Dosanjh M."/>
            <person name="Hara H."/>
            <person name="Petrescu A."/>
            <person name="Morin R.D."/>
            <person name="Yang G."/>
            <person name="Stott J.M."/>
            <person name="Schein J.E."/>
            <person name="Shin H."/>
            <person name="Smailus D."/>
            <person name="Siddiqui A.S."/>
            <person name="Marra M.A."/>
            <person name="Jones S.J.M."/>
            <person name="Holt R."/>
            <person name="Brinkman F.S.L."/>
            <person name="Miyauchi K."/>
            <person name="Fukuda M."/>
            <person name="Davies J.E."/>
            <person name="Mohn W.W."/>
            <person name="Eltis L.D."/>
        </authorList>
    </citation>
    <scope>NUCLEOTIDE SEQUENCE [LARGE SCALE GENOMIC DNA]</scope>
    <source>
        <strain evidence="5">RHA1</strain>
    </source>
</reference>
<feature type="region of interest" description="Disordered" evidence="2">
    <location>
        <begin position="1"/>
        <end position="68"/>
    </location>
</feature>
<name>Q0SFR9_RHOJR</name>
<feature type="compositionally biased region" description="Basic and acidic residues" evidence="2">
    <location>
        <begin position="12"/>
        <end position="27"/>
    </location>
</feature>
<organism evidence="4 5">
    <name type="scientific">Rhodococcus jostii (strain RHA1)</name>
    <dbReference type="NCBI Taxonomy" id="101510"/>
    <lineage>
        <taxon>Bacteria</taxon>
        <taxon>Bacillati</taxon>
        <taxon>Actinomycetota</taxon>
        <taxon>Actinomycetes</taxon>
        <taxon>Mycobacteriales</taxon>
        <taxon>Nocardiaceae</taxon>
        <taxon>Rhodococcus</taxon>
    </lineage>
</organism>
<dbReference type="Pfam" id="PF20434">
    <property type="entry name" value="BD-FAE"/>
    <property type="match status" value="1"/>
</dbReference>
<gene>
    <name evidence="4" type="ordered locus">RHA1_ro01804</name>
</gene>
<dbReference type="InterPro" id="IPR050300">
    <property type="entry name" value="GDXG_lipolytic_enzyme"/>
</dbReference>
<evidence type="ECO:0000256" key="2">
    <source>
        <dbReference type="SAM" id="MobiDB-lite"/>
    </source>
</evidence>
<dbReference type="GO" id="GO:0016787">
    <property type="term" value="F:hydrolase activity"/>
    <property type="evidence" value="ECO:0007669"/>
    <property type="project" value="UniProtKB-KW"/>
</dbReference>
<dbReference type="Proteomes" id="UP000008710">
    <property type="component" value="Chromosome"/>
</dbReference>
<evidence type="ECO:0000259" key="3">
    <source>
        <dbReference type="Pfam" id="PF20434"/>
    </source>
</evidence>
<evidence type="ECO:0000313" key="4">
    <source>
        <dbReference type="EMBL" id="ABG93617.1"/>
    </source>
</evidence>
<dbReference type="SUPFAM" id="SSF53474">
    <property type="entry name" value="alpha/beta-Hydrolases"/>
    <property type="match status" value="1"/>
</dbReference>
<feature type="region of interest" description="Disordered" evidence="2">
    <location>
        <begin position="521"/>
        <end position="557"/>
    </location>
</feature>
<dbReference type="EMBL" id="CP000431">
    <property type="protein sequence ID" value="ABG93617.1"/>
    <property type="molecule type" value="Genomic_DNA"/>
</dbReference>
<dbReference type="eggNOG" id="COG1506">
    <property type="taxonomic scope" value="Bacteria"/>
</dbReference>
<feature type="region of interest" description="Disordered" evidence="2">
    <location>
        <begin position="81"/>
        <end position="110"/>
    </location>
</feature>
<dbReference type="InterPro" id="IPR029058">
    <property type="entry name" value="AB_hydrolase_fold"/>
</dbReference>
<proteinExistence type="predicted"/>
<dbReference type="AlphaFoldDB" id="Q0SFR9"/>
<feature type="compositionally biased region" description="Basic and acidic residues" evidence="2">
    <location>
        <begin position="84"/>
        <end position="101"/>
    </location>
</feature>
<sequence>MILDAVARLPARRSEDEDRPGGIEHARRFPAGFARRTAAGVDCEQDSNRPDEYRRRQPGCLPHRSHLAPSIMRLRHPCAPTQRACDERPRTQLPHPRHEQPDTLGAPGDTQRISRRLRAHPGEGHTTVTRPELHCTSTTAANRRLAHGSRVSWPDVVTGTYGDRVSEPPRRVDIVFAPGVVAHRGTAEELVGRALDARGLTGELTFAADTAGLERAVRSAAGRGEFIAVPGAGASFTAPAGGAIRVDLGECEADRSPRTRVHIRGRGLDGLRYAVDSWYHHRFHPARIVHYGDHPDQRVELRIPGGDGPFPVVVLIHGGFWRPRWESDLMDALAVDLTARGYVTWNVEYRRGAENRWAAMASDVDDAVQAVATVPEADPERVVILGHSAGAQLALRAAADAAAEDAAVRPALAVSLAGVLNLRLAGERHLGEGAVADAVGGDRAGDRATYERSSPIERLPLGTAQLVVCAVDDEPDMLEMSREYHDAAAATPDDVVRIEGPGDHFTVIDPESEIWRRTAEAIDARIRPRTTSTPPPAARTRPGRGADPRTSRPSSSP</sequence>
<evidence type="ECO:0000256" key="1">
    <source>
        <dbReference type="ARBA" id="ARBA00022801"/>
    </source>
</evidence>
<dbReference type="KEGG" id="rha:RHA1_ro01804"/>
<accession>Q0SFR9</accession>
<evidence type="ECO:0000313" key="5">
    <source>
        <dbReference type="Proteomes" id="UP000008710"/>
    </source>
</evidence>
<keyword evidence="1" id="KW-0378">Hydrolase</keyword>
<protein>
    <submittedName>
        <fullName evidence="4">Possible esterase</fullName>
    </submittedName>
</protein>
<feature type="compositionally biased region" description="Basic and acidic residues" evidence="2">
    <location>
        <begin position="46"/>
        <end position="55"/>
    </location>
</feature>